<dbReference type="Pfam" id="PF01656">
    <property type="entry name" value="CbiA"/>
    <property type="match status" value="1"/>
</dbReference>
<evidence type="ECO:0000256" key="1">
    <source>
        <dbReference type="ARBA" id="ARBA00022741"/>
    </source>
</evidence>
<evidence type="ECO:0000256" key="2">
    <source>
        <dbReference type="ARBA" id="ARBA00022840"/>
    </source>
</evidence>
<organism evidence="6 7">
    <name type="scientific">Kribbella koreensis</name>
    <dbReference type="NCBI Taxonomy" id="57909"/>
    <lineage>
        <taxon>Bacteria</taxon>
        <taxon>Bacillati</taxon>
        <taxon>Actinomycetota</taxon>
        <taxon>Actinomycetes</taxon>
        <taxon>Propionibacteriales</taxon>
        <taxon>Kribbellaceae</taxon>
        <taxon>Kribbella</taxon>
    </lineage>
</organism>
<keyword evidence="4" id="KW-0472">Membrane</keyword>
<evidence type="ECO:0000313" key="6">
    <source>
        <dbReference type="EMBL" id="GAA0930450.1"/>
    </source>
</evidence>
<keyword evidence="1" id="KW-0547">Nucleotide-binding</keyword>
<evidence type="ECO:0000256" key="4">
    <source>
        <dbReference type="SAM" id="Phobius"/>
    </source>
</evidence>
<dbReference type="PANTHER" id="PTHR32309">
    <property type="entry name" value="TYROSINE-PROTEIN KINASE"/>
    <property type="match status" value="1"/>
</dbReference>
<evidence type="ECO:0000256" key="3">
    <source>
        <dbReference type="SAM" id="MobiDB-lite"/>
    </source>
</evidence>
<dbReference type="RefSeq" id="WP_343965945.1">
    <property type="nucleotide sequence ID" value="NZ_BAAAHK010000003.1"/>
</dbReference>
<proteinExistence type="predicted"/>
<name>A0ABN1PMI1_9ACTN</name>
<dbReference type="InterPro" id="IPR050445">
    <property type="entry name" value="Bact_polysacc_biosynth/exp"/>
</dbReference>
<dbReference type="InterPro" id="IPR027417">
    <property type="entry name" value="P-loop_NTPase"/>
</dbReference>
<dbReference type="InterPro" id="IPR005702">
    <property type="entry name" value="Wzc-like_C"/>
</dbReference>
<reference evidence="6 7" key="1">
    <citation type="journal article" date="2019" name="Int. J. Syst. Evol. Microbiol.">
        <title>The Global Catalogue of Microorganisms (GCM) 10K type strain sequencing project: providing services to taxonomists for standard genome sequencing and annotation.</title>
        <authorList>
            <consortium name="The Broad Institute Genomics Platform"/>
            <consortium name="The Broad Institute Genome Sequencing Center for Infectious Disease"/>
            <person name="Wu L."/>
            <person name="Ma J."/>
        </authorList>
    </citation>
    <scope>NUCLEOTIDE SEQUENCE [LARGE SCALE GENOMIC DNA]</scope>
    <source>
        <strain evidence="6 7">JCM 10977</strain>
    </source>
</reference>
<dbReference type="SUPFAM" id="SSF52540">
    <property type="entry name" value="P-loop containing nucleoside triphosphate hydrolases"/>
    <property type="match status" value="1"/>
</dbReference>
<evidence type="ECO:0000259" key="5">
    <source>
        <dbReference type="Pfam" id="PF01656"/>
    </source>
</evidence>
<evidence type="ECO:0000313" key="7">
    <source>
        <dbReference type="Proteomes" id="UP001500542"/>
    </source>
</evidence>
<dbReference type="Gene3D" id="3.40.50.300">
    <property type="entry name" value="P-loop containing nucleotide triphosphate hydrolases"/>
    <property type="match status" value="1"/>
</dbReference>
<keyword evidence="2" id="KW-0067">ATP-binding</keyword>
<feature type="region of interest" description="Disordered" evidence="3">
    <location>
        <begin position="420"/>
        <end position="460"/>
    </location>
</feature>
<protein>
    <recommendedName>
        <fullName evidence="5">CobQ/CobB/MinD/ParA nucleotide binding domain-containing protein</fullName>
    </recommendedName>
</protein>
<dbReference type="CDD" id="cd05387">
    <property type="entry name" value="BY-kinase"/>
    <property type="match status" value="1"/>
</dbReference>
<accession>A0ABN1PMI1</accession>
<comment type="caution">
    <text evidence="6">The sequence shown here is derived from an EMBL/GenBank/DDBJ whole genome shotgun (WGS) entry which is preliminary data.</text>
</comment>
<dbReference type="PANTHER" id="PTHR32309:SF31">
    <property type="entry name" value="CAPSULAR EXOPOLYSACCHARIDE FAMILY"/>
    <property type="match status" value="1"/>
</dbReference>
<keyword evidence="7" id="KW-1185">Reference proteome</keyword>
<feature type="domain" description="CobQ/CobB/MinD/ParA nucleotide binding" evidence="5">
    <location>
        <begin position="252"/>
        <end position="292"/>
    </location>
</feature>
<feature type="transmembrane region" description="Helical" evidence="4">
    <location>
        <begin position="164"/>
        <end position="184"/>
    </location>
</feature>
<dbReference type="EMBL" id="BAAAHK010000003">
    <property type="protein sequence ID" value="GAA0930450.1"/>
    <property type="molecule type" value="Genomic_DNA"/>
</dbReference>
<gene>
    <name evidence="6" type="ORF">GCM10009554_13550</name>
</gene>
<keyword evidence="4" id="KW-1133">Transmembrane helix</keyword>
<dbReference type="Proteomes" id="UP001500542">
    <property type="component" value="Unassembled WGS sequence"/>
</dbReference>
<sequence>MSRSTHRTAKSRGIVRSYLWVIILITLLTTAAAGATVMSRPKMYVGAAQVVVYPDAARGGGTVAPDMGTEREVANSGLVSAAAAKAMGIGVTEATKSLSVSVPVDAQVLQFKYSSEIRSRALAGAAAFTDAYVDYRNKGRSAKLAEVISPATVPTEPEAANMPLIIGLGLVLGLMLGIGFAFVWDRVRGRLRGAADVTRQTGLEVLAQIPVVKQHFPLAPQIGPSTPEREVFGYLAAHLTTLTTRGKGASLLITSPSPGAGKTTVAAQLAIAMAATGKEVVLIGGDLRHPDLHLLFGLPLTPGLTDVLADSGKLERSVQSTEFVNLRVLPGGTPRVGAWFNVEDLELLLQALSKHSFVIVDAPTAIGATESAVLAGRTDFTLLVVDGQRGSRAVAAEAVSALSGVGGNLIGCVTNTPRSRRFQRKTVPASHERHSGQGSVQGDGHPVGDGPVAKSEHVGH</sequence>
<dbReference type="InterPro" id="IPR002586">
    <property type="entry name" value="CobQ/CobB/MinD/ParA_Nub-bd_dom"/>
</dbReference>
<keyword evidence="4" id="KW-0812">Transmembrane</keyword>